<dbReference type="CDD" id="cd04301">
    <property type="entry name" value="NAT_SF"/>
    <property type="match status" value="1"/>
</dbReference>
<name>A0AAN9UYU4_9PEZI</name>
<feature type="region of interest" description="Disordered" evidence="1">
    <location>
        <begin position="85"/>
        <end position="202"/>
    </location>
</feature>
<proteinExistence type="predicted"/>
<evidence type="ECO:0000256" key="1">
    <source>
        <dbReference type="SAM" id="MobiDB-lite"/>
    </source>
</evidence>
<dbReference type="SUPFAM" id="SSF55729">
    <property type="entry name" value="Acyl-CoA N-acyltransferases (Nat)"/>
    <property type="match status" value="2"/>
</dbReference>
<sequence>MGTPFIALQEPTKLDGWVRGKPHDQQVTDAASTKPAHVPPVFRDAMEVREAVFVQEQGVPLEYELDADDPRSCHWVVYASVNRTTEPERRDPATGAVVAPRRSVTRSQPVGTLRVVPFPHPPHPRDGGRYVDNVLQPEPEPEPEPEQNLAGDDQEGEKKTQEPSAPAEEGRRNSQQQQQQQSSLSGAALPFGPDRATTYHDGREPYVKIGRMAVVSEFRGHRIAGQLWRAARGWLEAHPAAFDPSVAELGMDQLRAAAASEIPQWRGLVVCHAQADVVPLYERWGFRVDEGMGRWSEEGIPHVGMALRLDVKKRNPTI</sequence>
<evidence type="ECO:0000313" key="3">
    <source>
        <dbReference type="Proteomes" id="UP001320420"/>
    </source>
</evidence>
<organism evidence="2 3">
    <name type="scientific">Diatrype stigma</name>
    <dbReference type="NCBI Taxonomy" id="117547"/>
    <lineage>
        <taxon>Eukaryota</taxon>
        <taxon>Fungi</taxon>
        <taxon>Dikarya</taxon>
        <taxon>Ascomycota</taxon>
        <taxon>Pezizomycotina</taxon>
        <taxon>Sordariomycetes</taxon>
        <taxon>Xylariomycetidae</taxon>
        <taxon>Xylariales</taxon>
        <taxon>Diatrypaceae</taxon>
        <taxon>Diatrype</taxon>
    </lineage>
</organism>
<accession>A0AAN9UYU4</accession>
<evidence type="ECO:0000313" key="2">
    <source>
        <dbReference type="EMBL" id="KAK7756416.1"/>
    </source>
</evidence>
<feature type="compositionally biased region" description="Low complexity" evidence="1">
    <location>
        <begin position="174"/>
        <end position="183"/>
    </location>
</feature>
<protein>
    <submittedName>
        <fullName evidence="2">Uncharacterized protein</fullName>
    </submittedName>
</protein>
<dbReference type="EMBL" id="JAKJXP020000007">
    <property type="protein sequence ID" value="KAK7756416.1"/>
    <property type="molecule type" value="Genomic_DNA"/>
</dbReference>
<dbReference type="AlphaFoldDB" id="A0AAN9UYU4"/>
<dbReference type="Gene3D" id="3.40.630.30">
    <property type="match status" value="1"/>
</dbReference>
<dbReference type="Proteomes" id="UP001320420">
    <property type="component" value="Unassembled WGS sequence"/>
</dbReference>
<keyword evidence="3" id="KW-1185">Reference proteome</keyword>
<dbReference type="InterPro" id="IPR016181">
    <property type="entry name" value="Acyl_CoA_acyltransferase"/>
</dbReference>
<comment type="caution">
    <text evidence="2">The sequence shown here is derived from an EMBL/GenBank/DDBJ whole genome shotgun (WGS) entry which is preliminary data.</text>
</comment>
<gene>
    <name evidence="2" type="ORF">SLS62_001642</name>
</gene>
<reference evidence="2 3" key="1">
    <citation type="submission" date="2024-02" db="EMBL/GenBank/DDBJ databases">
        <title>De novo assembly and annotation of 12 fungi associated with fruit tree decline syndrome in Ontario, Canada.</title>
        <authorList>
            <person name="Sulman M."/>
            <person name="Ellouze W."/>
            <person name="Ilyukhin E."/>
        </authorList>
    </citation>
    <scope>NUCLEOTIDE SEQUENCE [LARGE SCALE GENOMIC DNA]</scope>
    <source>
        <strain evidence="2 3">M11/M66-122</strain>
    </source>
</reference>